<gene>
    <name evidence="2" type="ORF">BJ987_001067</name>
</gene>
<accession>A0ABS4Q906</accession>
<dbReference type="RefSeq" id="WP_209885230.1">
    <property type="nucleotide sequence ID" value="NZ_JAGGMR010000001.1"/>
</dbReference>
<reference evidence="2 3" key="1">
    <citation type="submission" date="2021-03" db="EMBL/GenBank/DDBJ databases">
        <title>Sequencing the genomes of 1000 actinobacteria strains.</title>
        <authorList>
            <person name="Klenk H.-P."/>
        </authorList>
    </citation>
    <scope>NUCLEOTIDE SEQUENCE [LARGE SCALE GENOMIC DNA]</scope>
    <source>
        <strain evidence="2 3">DSM 45516</strain>
    </source>
</reference>
<evidence type="ECO:0000256" key="1">
    <source>
        <dbReference type="SAM" id="Phobius"/>
    </source>
</evidence>
<feature type="transmembrane region" description="Helical" evidence="1">
    <location>
        <begin position="87"/>
        <end position="109"/>
    </location>
</feature>
<organism evidence="2 3">
    <name type="scientific">Nocardia goodfellowii</name>
    <dbReference type="NCBI Taxonomy" id="882446"/>
    <lineage>
        <taxon>Bacteria</taxon>
        <taxon>Bacillati</taxon>
        <taxon>Actinomycetota</taxon>
        <taxon>Actinomycetes</taxon>
        <taxon>Mycobacteriales</taxon>
        <taxon>Nocardiaceae</taxon>
        <taxon>Nocardia</taxon>
    </lineage>
</organism>
<comment type="caution">
    <text evidence="2">The sequence shown here is derived from an EMBL/GenBank/DDBJ whole genome shotgun (WGS) entry which is preliminary data.</text>
</comment>
<protein>
    <submittedName>
        <fullName evidence="2">Uncharacterized protein</fullName>
    </submittedName>
</protein>
<dbReference type="Proteomes" id="UP001519325">
    <property type="component" value="Unassembled WGS sequence"/>
</dbReference>
<keyword evidence="1" id="KW-1133">Transmembrane helix</keyword>
<sequence>MSAALAIAAHGAAGGAFPDSVEATLVLLVAALTGGAAAAAPAGHRRAGVLAMLAAGQYAGHSVLSGLHSHAHETTATRLPGWWMPAAHVVATLVCAALILLAQRLYLVASGAIRRVLTRPHSLRRTSSSAGWPAPARVSYRFSPNGAIGPRAPPVPA</sequence>
<evidence type="ECO:0000313" key="2">
    <source>
        <dbReference type="EMBL" id="MBP2188166.1"/>
    </source>
</evidence>
<keyword evidence="1" id="KW-0472">Membrane</keyword>
<keyword evidence="3" id="KW-1185">Reference proteome</keyword>
<dbReference type="EMBL" id="JAGGMR010000001">
    <property type="protein sequence ID" value="MBP2188166.1"/>
    <property type="molecule type" value="Genomic_DNA"/>
</dbReference>
<keyword evidence="1" id="KW-0812">Transmembrane</keyword>
<feature type="transmembrane region" description="Helical" evidence="1">
    <location>
        <begin position="24"/>
        <end position="42"/>
    </location>
</feature>
<feature type="transmembrane region" description="Helical" evidence="1">
    <location>
        <begin position="49"/>
        <end position="67"/>
    </location>
</feature>
<name>A0ABS4Q906_9NOCA</name>
<evidence type="ECO:0000313" key="3">
    <source>
        <dbReference type="Proteomes" id="UP001519325"/>
    </source>
</evidence>
<proteinExistence type="predicted"/>